<dbReference type="PANTHER" id="PTHR22916:SF3">
    <property type="entry name" value="UDP-GLCNAC:BETAGAL BETA-1,3-N-ACETYLGLUCOSAMINYLTRANSFERASE-LIKE PROTEIN 1"/>
    <property type="match status" value="1"/>
</dbReference>
<dbReference type="Gene3D" id="3.90.550.10">
    <property type="entry name" value="Spore Coat Polysaccharide Biosynthesis Protein SpsA, Chain A"/>
    <property type="match status" value="1"/>
</dbReference>
<protein>
    <submittedName>
        <fullName evidence="2">Glycosyltransferase family 2 protein</fullName>
    </submittedName>
</protein>
<dbReference type="RefSeq" id="WP_207353928.1">
    <property type="nucleotide sequence ID" value="NZ_CP071503.1"/>
</dbReference>
<reference evidence="2 3" key="1">
    <citation type="submission" date="2021-03" db="EMBL/GenBank/DDBJ databases">
        <title>Novel species identification of genus Shewanella.</title>
        <authorList>
            <person name="Liu G."/>
            <person name="Zhang Q."/>
        </authorList>
    </citation>
    <scope>NUCLEOTIDE SEQUENCE [LARGE SCALE GENOMIC DNA]</scope>
    <source>
        <strain evidence="2 3">FJAT-51800</strain>
    </source>
</reference>
<keyword evidence="3" id="KW-1185">Reference proteome</keyword>
<evidence type="ECO:0000313" key="3">
    <source>
        <dbReference type="Proteomes" id="UP000662770"/>
    </source>
</evidence>
<accession>A0ABX7QMM1</accession>
<dbReference type="EMBL" id="CP071503">
    <property type="protein sequence ID" value="QSX32687.1"/>
    <property type="molecule type" value="Genomic_DNA"/>
</dbReference>
<sequence>MDKTFNYKLSICIPTFNRAHYLERLLESVFQQVSDLNVNNDQIELVVLDNNSQDTTESLCEYFKSTLEDHSWFKYIRHRKNLGMDGNFRAAYERAQGRFFWLLGDDEEICSDSLRELLTLFENNESAIYFLKPYYIRKSSSRYKALSCKNKISYHNYSLKEAFIEKVGVYFTFISSIIIDRQVSHINVEDYSDFEGTKLYQMSWVFSSLLSGTNFTYVSSPMVIAQQDNSGGYNVVKVFSQNLLYIVNYFFDNDQHIKKMFSNYSLFFVIPFFYNDKIGTRFDKSDAISLIDKSYANNIYYRAFFSKVIKYPKILKYTFHFLKRIFF</sequence>
<dbReference type="Pfam" id="PF00535">
    <property type="entry name" value="Glycos_transf_2"/>
    <property type="match status" value="1"/>
</dbReference>
<dbReference type="InterPro" id="IPR001173">
    <property type="entry name" value="Glyco_trans_2-like"/>
</dbReference>
<proteinExistence type="predicted"/>
<dbReference type="CDD" id="cd00761">
    <property type="entry name" value="Glyco_tranf_GTA_type"/>
    <property type="match status" value="1"/>
</dbReference>
<name>A0ABX7QMM1_9GAMM</name>
<dbReference type="PANTHER" id="PTHR22916">
    <property type="entry name" value="GLYCOSYLTRANSFERASE"/>
    <property type="match status" value="1"/>
</dbReference>
<feature type="domain" description="Glycosyltransferase 2-like" evidence="1">
    <location>
        <begin position="10"/>
        <end position="155"/>
    </location>
</feature>
<evidence type="ECO:0000313" key="2">
    <source>
        <dbReference type="EMBL" id="QSX32687.1"/>
    </source>
</evidence>
<dbReference type="SUPFAM" id="SSF53448">
    <property type="entry name" value="Nucleotide-diphospho-sugar transferases"/>
    <property type="match status" value="1"/>
</dbReference>
<evidence type="ECO:0000259" key="1">
    <source>
        <dbReference type="Pfam" id="PF00535"/>
    </source>
</evidence>
<organism evidence="2 3">
    <name type="scientific">Shewanella avicenniae</name>
    <dbReference type="NCBI Taxonomy" id="2814294"/>
    <lineage>
        <taxon>Bacteria</taxon>
        <taxon>Pseudomonadati</taxon>
        <taxon>Pseudomonadota</taxon>
        <taxon>Gammaproteobacteria</taxon>
        <taxon>Alteromonadales</taxon>
        <taxon>Shewanellaceae</taxon>
        <taxon>Shewanella</taxon>
    </lineage>
</organism>
<dbReference type="Proteomes" id="UP000662770">
    <property type="component" value="Chromosome"/>
</dbReference>
<dbReference type="InterPro" id="IPR029044">
    <property type="entry name" value="Nucleotide-diphossugar_trans"/>
</dbReference>
<gene>
    <name evidence="2" type="ORF">JYB87_13125</name>
</gene>